<evidence type="ECO:0000313" key="1">
    <source>
        <dbReference type="EMBL" id="KAL3567188.1"/>
    </source>
</evidence>
<reference evidence="1 2" key="1">
    <citation type="journal article" date="2024" name="Plant Biotechnol. J.">
        <title>Genome and CRISPR/Cas9 system of a widespread forest tree (Populus alba) in the world.</title>
        <authorList>
            <person name="Liu Y.J."/>
            <person name="Jiang P.F."/>
            <person name="Han X.M."/>
            <person name="Li X.Y."/>
            <person name="Wang H.M."/>
            <person name="Wang Y.J."/>
            <person name="Wang X.X."/>
            <person name="Zeng Q.Y."/>
        </authorList>
    </citation>
    <scope>NUCLEOTIDE SEQUENCE [LARGE SCALE GENOMIC DNA]</scope>
    <source>
        <strain evidence="2">cv. PAL-ZL1</strain>
    </source>
</reference>
<organism evidence="1 2">
    <name type="scientific">Populus alba</name>
    <name type="common">White poplar</name>
    <dbReference type="NCBI Taxonomy" id="43335"/>
    <lineage>
        <taxon>Eukaryota</taxon>
        <taxon>Viridiplantae</taxon>
        <taxon>Streptophyta</taxon>
        <taxon>Embryophyta</taxon>
        <taxon>Tracheophyta</taxon>
        <taxon>Spermatophyta</taxon>
        <taxon>Magnoliopsida</taxon>
        <taxon>eudicotyledons</taxon>
        <taxon>Gunneridae</taxon>
        <taxon>Pentapetalae</taxon>
        <taxon>rosids</taxon>
        <taxon>fabids</taxon>
        <taxon>Malpighiales</taxon>
        <taxon>Salicaceae</taxon>
        <taxon>Saliceae</taxon>
        <taxon>Populus</taxon>
    </lineage>
</organism>
<proteinExistence type="predicted"/>
<sequence>MHWVQLLPLSACSCLYDIASGVSSEELRVASYDACYQLFRFGIPENIGNSPVSVLVLANNNLGGCIPGSIGKMGKTLNKIILMNDNLTGCLPPQIGMLKKVTVFDGSFNHLQGALPSSIGNMKSVEQLDIAHNSFTGVVPASVYQLPTLQNFTYSFNYFTSEAPSCAAIEVVSNGTQNCIPDKMNQRSAKQCSSEVARLVDCSKFKYGGNGREMALH</sequence>
<name>A0ACC4ALU5_POPAL</name>
<accession>A0ACC4ALU5</accession>
<gene>
    <name evidence="1" type="ORF">D5086_032603</name>
</gene>
<comment type="caution">
    <text evidence="1">The sequence shown here is derived from an EMBL/GenBank/DDBJ whole genome shotgun (WGS) entry which is preliminary data.</text>
</comment>
<keyword evidence="2" id="KW-1185">Reference proteome</keyword>
<dbReference type="EMBL" id="RCHU02000018">
    <property type="protein sequence ID" value="KAL3567188.1"/>
    <property type="molecule type" value="Genomic_DNA"/>
</dbReference>
<dbReference type="Proteomes" id="UP000309997">
    <property type="component" value="Unassembled WGS sequence"/>
</dbReference>
<protein>
    <submittedName>
        <fullName evidence="1">Uncharacterized protein</fullName>
    </submittedName>
</protein>
<evidence type="ECO:0000313" key="2">
    <source>
        <dbReference type="Proteomes" id="UP000309997"/>
    </source>
</evidence>